<name>A0A2P2KU40_RHIMU</name>
<evidence type="ECO:0000313" key="1">
    <source>
        <dbReference type="EMBL" id="MBX09238.1"/>
    </source>
</evidence>
<reference evidence="1" key="1">
    <citation type="submission" date="2018-02" db="EMBL/GenBank/DDBJ databases">
        <title>Rhizophora mucronata_Transcriptome.</title>
        <authorList>
            <person name="Meera S.P."/>
            <person name="Sreeshan A."/>
            <person name="Augustine A."/>
        </authorList>
    </citation>
    <scope>NUCLEOTIDE SEQUENCE</scope>
    <source>
        <tissue evidence="1">Leaf</tissue>
    </source>
</reference>
<sequence length="28" mass="3623">MMRIQTRSTNFRKENFRYRTNITFHKFV</sequence>
<dbReference type="AlphaFoldDB" id="A0A2P2KU40"/>
<organism evidence="1">
    <name type="scientific">Rhizophora mucronata</name>
    <name type="common">Asiatic mangrove</name>
    <dbReference type="NCBI Taxonomy" id="61149"/>
    <lineage>
        <taxon>Eukaryota</taxon>
        <taxon>Viridiplantae</taxon>
        <taxon>Streptophyta</taxon>
        <taxon>Embryophyta</taxon>
        <taxon>Tracheophyta</taxon>
        <taxon>Spermatophyta</taxon>
        <taxon>Magnoliopsida</taxon>
        <taxon>eudicotyledons</taxon>
        <taxon>Gunneridae</taxon>
        <taxon>Pentapetalae</taxon>
        <taxon>rosids</taxon>
        <taxon>fabids</taxon>
        <taxon>Malpighiales</taxon>
        <taxon>Rhizophoraceae</taxon>
        <taxon>Rhizophora</taxon>
    </lineage>
</organism>
<proteinExistence type="predicted"/>
<accession>A0A2P2KU40</accession>
<dbReference type="EMBL" id="GGEC01028754">
    <property type="protein sequence ID" value="MBX09238.1"/>
    <property type="molecule type" value="Transcribed_RNA"/>
</dbReference>
<protein>
    <submittedName>
        <fullName evidence="1">Uncharacterized protein MANES_01G016000</fullName>
    </submittedName>
</protein>